<proteinExistence type="predicted"/>
<keyword evidence="1" id="KW-1185">Reference proteome</keyword>
<sequence length="142" mass="16114">MPPSVSRAQSSILWKHSSTTEKKNYTHLSIQKSHVSCTNDQAQVKPSSCSKQCAFSSQSFKLGLSHSDRTNVDDSAKNRRNLVCIDKRNRRLWAGVQQLSKSYSRLELPGAVRIWAGIDKYCCPNRRVGKLRDVSNRNSWDC</sequence>
<dbReference type="WBParaSite" id="nRc.2.0.1.t31414-RA">
    <property type="protein sequence ID" value="nRc.2.0.1.t31414-RA"/>
    <property type="gene ID" value="nRc.2.0.1.g31414"/>
</dbReference>
<dbReference type="AlphaFoldDB" id="A0A915JZC8"/>
<accession>A0A915JZC8</accession>
<dbReference type="Proteomes" id="UP000887565">
    <property type="component" value="Unplaced"/>
</dbReference>
<evidence type="ECO:0000313" key="2">
    <source>
        <dbReference type="WBParaSite" id="nRc.2.0.1.t31414-RA"/>
    </source>
</evidence>
<organism evidence="1 2">
    <name type="scientific">Romanomermis culicivorax</name>
    <name type="common">Nematode worm</name>
    <dbReference type="NCBI Taxonomy" id="13658"/>
    <lineage>
        <taxon>Eukaryota</taxon>
        <taxon>Metazoa</taxon>
        <taxon>Ecdysozoa</taxon>
        <taxon>Nematoda</taxon>
        <taxon>Enoplea</taxon>
        <taxon>Dorylaimia</taxon>
        <taxon>Mermithida</taxon>
        <taxon>Mermithoidea</taxon>
        <taxon>Mermithidae</taxon>
        <taxon>Romanomermis</taxon>
    </lineage>
</organism>
<reference evidence="2" key="1">
    <citation type="submission" date="2022-11" db="UniProtKB">
        <authorList>
            <consortium name="WormBaseParasite"/>
        </authorList>
    </citation>
    <scope>IDENTIFICATION</scope>
</reference>
<name>A0A915JZC8_ROMCU</name>
<evidence type="ECO:0000313" key="1">
    <source>
        <dbReference type="Proteomes" id="UP000887565"/>
    </source>
</evidence>
<protein>
    <submittedName>
        <fullName evidence="2">Uncharacterized protein</fullName>
    </submittedName>
</protein>